<keyword evidence="2" id="KW-1185">Reference proteome</keyword>
<name>A0ACB8Q8A0_9AGAM</name>
<proteinExistence type="predicted"/>
<protein>
    <submittedName>
        <fullName evidence="1">Uncharacterized protein</fullName>
    </submittedName>
</protein>
<sequence>MGDSRAGSEDVFKILQLISREPGLLHALRNDASALFASLKRGIKQANDTTTPLHAPSSIRGRVKDVKAIKVSWRRAHKRFSREDLFAVFGGNFINPRPQTNLREACTPYLPTEPGAPGVLISPTPCPESWPAFENVLTSDSEDGLRRYNGRYELLELGATKLTVEELNALPRHLLLRRVNTGHDTSRILPDLNKQLYARASSSDGTRPKAASEGGETVTLGLTCTDIESAFFEKEEFLHIFAMRPVSYDTGVVMQLERSVNSEGEHSADDGNHPRPRAY</sequence>
<evidence type="ECO:0000313" key="2">
    <source>
        <dbReference type="Proteomes" id="UP000814128"/>
    </source>
</evidence>
<comment type="caution">
    <text evidence="1">The sequence shown here is derived from an EMBL/GenBank/DDBJ whole genome shotgun (WGS) entry which is preliminary data.</text>
</comment>
<evidence type="ECO:0000313" key="1">
    <source>
        <dbReference type="EMBL" id="KAI0027843.1"/>
    </source>
</evidence>
<gene>
    <name evidence="1" type="ORF">K488DRAFT_90402</name>
</gene>
<dbReference type="EMBL" id="MU273831">
    <property type="protein sequence ID" value="KAI0027843.1"/>
    <property type="molecule type" value="Genomic_DNA"/>
</dbReference>
<reference evidence="1" key="1">
    <citation type="submission" date="2021-02" db="EMBL/GenBank/DDBJ databases">
        <authorList>
            <consortium name="DOE Joint Genome Institute"/>
            <person name="Ahrendt S."/>
            <person name="Looney B.P."/>
            <person name="Miyauchi S."/>
            <person name="Morin E."/>
            <person name="Drula E."/>
            <person name="Courty P.E."/>
            <person name="Chicoki N."/>
            <person name="Fauchery L."/>
            <person name="Kohler A."/>
            <person name="Kuo A."/>
            <person name="Labutti K."/>
            <person name="Pangilinan J."/>
            <person name="Lipzen A."/>
            <person name="Riley R."/>
            <person name="Andreopoulos W."/>
            <person name="He G."/>
            <person name="Johnson J."/>
            <person name="Barry K.W."/>
            <person name="Grigoriev I.V."/>
            <person name="Nagy L."/>
            <person name="Hibbett D."/>
            <person name="Henrissat B."/>
            <person name="Matheny P.B."/>
            <person name="Labbe J."/>
            <person name="Martin F."/>
        </authorList>
    </citation>
    <scope>NUCLEOTIDE SEQUENCE</scope>
    <source>
        <strain evidence="1">EC-137</strain>
    </source>
</reference>
<reference evidence="1" key="2">
    <citation type="journal article" date="2022" name="New Phytol.">
        <title>Evolutionary transition to the ectomycorrhizal habit in the genomes of a hyperdiverse lineage of mushroom-forming fungi.</title>
        <authorList>
            <person name="Looney B."/>
            <person name="Miyauchi S."/>
            <person name="Morin E."/>
            <person name="Drula E."/>
            <person name="Courty P.E."/>
            <person name="Kohler A."/>
            <person name="Kuo A."/>
            <person name="LaButti K."/>
            <person name="Pangilinan J."/>
            <person name="Lipzen A."/>
            <person name="Riley R."/>
            <person name="Andreopoulos W."/>
            <person name="He G."/>
            <person name="Johnson J."/>
            <person name="Nolan M."/>
            <person name="Tritt A."/>
            <person name="Barry K.W."/>
            <person name="Grigoriev I.V."/>
            <person name="Nagy L.G."/>
            <person name="Hibbett D."/>
            <person name="Henrissat B."/>
            <person name="Matheny P.B."/>
            <person name="Labbe J."/>
            <person name="Martin F.M."/>
        </authorList>
    </citation>
    <scope>NUCLEOTIDE SEQUENCE</scope>
    <source>
        <strain evidence="1">EC-137</strain>
    </source>
</reference>
<accession>A0ACB8Q8A0</accession>
<dbReference type="Proteomes" id="UP000814128">
    <property type="component" value="Unassembled WGS sequence"/>
</dbReference>
<organism evidence="1 2">
    <name type="scientific">Vararia minispora EC-137</name>
    <dbReference type="NCBI Taxonomy" id="1314806"/>
    <lineage>
        <taxon>Eukaryota</taxon>
        <taxon>Fungi</taxon>
        <taxon>Dikarya</taxon>
        <taxon>Basidiomycota</taxon>
        <taxon>Agaricomycotina</taxon>
        <taxon>Agaricomycetes</taxon>
        <taxon>Russulales</taxon>
        <taxon>Lachnocladiaceae</taxon>
        <taxon>Vararia</taxon>
    </lineage>
</organism>